<dbReference type="Pfam" id="PF23414">
    <property type="entry name" value="Beta-prop_EML_2"/>
    <property type="match status" value="2"/>
</dbReference>
<evidence type="ECO:0000256" key="4">
    <source>
        <dbReference type="PROSITE-ProRule" id="PRU00221"/>
    </source>
</evidence>
<dbReference type="GO" id="GO:0008017">
    <property type="term" value="F:microtubule binding"/>
    <property type="evidence" value="ECO:0007669"/>
    <property type="project" value="TreeGrafter"/>
</dbReference>
<dbReference type="RefSeq" id="XP_003063794.1">
    <property type="nucleotide sequence ID" value="XM_003063748.1"/>
</dbReference>
<dbReference type="KEGG" id="mpp:MICPUCDRAFT_42955"/>
<dbReference type="InterPro" id="IPR055439">
    <property type="entry name" value="Beta-prop_EML_1st"/>
</dbReference>
<feature type="repeat" description="WD" evidence="4">
    <location>
        <begin position="1250"/>
        <end position="1272"/>
    </location>
</feature>
<dbReference type="Gene3D" id="2.130.10.10">
    <property type="entry name" value="YVTN repeat-like/Quinoprotein amine dehydrogenase"/>
    <property type="match status" value="4"/>
</dbReference>
<evidence type="ECO:0008006" key="10">
    <source>
        <dbReference type="Google" id="ProtNLM"/>
    </source>
</evidence>
<feature type="domain" description="EML-like first beta-propeller" evidence="6">
    <location>
        <begin position="958"/>
        <end position="1219"/>
    </location>
</feature>
<dbReference type="FunFam" id="2.130.10.10:FF:000044">
    <property type="entry name" value="echinoderm microtubule-associated protein-like 6 isoform X1"/>
    <property type="match status" value="1"/>
</dbReference>
<dbReference type="PROSITE" id="PS00678">
    <property type="entry name" value="WD_REPEATS_1"/>
    <property type="match status" value="1"/>
</dbReference>
<dbReference type="InterPro" id="IPR011048">
    <property type="entry name" value="Haem_d1_sf"/>
</dbReference>
<dbReference type="InterPro" id="IPR015943">
    <property type="entry name" value="WD40/YVTN_repeat-like_dom_sf"/>
</dbReference>
<dbReference type="OMA" id="FFTAPQC"/>
<feature type="repeat" description="WD" evidence="4">
    <location>
        <begin position="342"/>
        <end position="373"/>
    </location>
</feature>
<feature type="region of interest" description="Disordered" evidence="5">
    <location>
        <begin position="1"/>
        <end position="71"/>
    </location>
</feature>
<keyword evidence="9" id="KW-1185">Reference proteome</keyword>
<feature type="domain" description="EML-like first beta-propeller" evidence="6">
    <location>
        <begin position="144"/>
        <end position="385"/>
    </location>
</feature>
<feature type="repeat" description="WD" evidence="4">
    <location>
        <begin position="1392"/>
        <end position="1433"/>
    </location>
</feature>
<dbReference type="InterPro" id="IPR019775">
    <property type="entry name" value="WD40_repeat_CS"/>
</dbReference>
<feature type="repeat" description="WD" evidence="4">
    <location>
        <begin position="724"/>
        <end position="756"/>
    </location>
</feature>
<dbReference type="SUPFAM" id="SSF51004">
    <property type="entry name" value="C-terminal (heme d1) domain of cytochrome cd1-nitrite reductase"/>
    <property type="match status" value="1"/>
</dbReference>
<dbReference type="Proteomes" id="UP000001876">
    <property type="component" value="Unassembled WGS sequence"/>
</dbReference>
<dbReference type="InterPro" id="IPR011047">
    <property type="entry name" value="Quinoprotein_ADH-like_sf"/>
</dbReference>
<feature type="domain" description="EML-like second beta-propeller" evidence="7">
    <location>
        <begin position="468"/>
        <end position="758"/>
    </location>
</feature>
<dbReference type="OrthoDB" id="6154712at2759"/>
<dbReference type="InterPro" id="IPR005108">
    <property type="entry name" value="HELP"/>
</dbReference>
<evidence type="ECO:0000256" key="3">
    <source>
        <dbReference type="ARBA" id="ARBA00022737"/>
    </source>
</evidence>
<dbReference type="PROSITE" id="PS50082">
    <property type="entry name" value="WD_REPEATS_2"/>
    <property type="match status" value="7"/>
</dbReference>
<dbReference type="GO" id="GO:0005929">
    <property type="term" value="C:cilium"/>
    <property type="evidence" value="ECO:0007669"/>
    <property type="project" value="UniProtKB-ARBA"/>
</dbReference>
<accession>C1N6U9</accession>
<feature type="repeat" description="WD" evidence="4">
    <location>
        <begin position="1142"/>
        <end position="1183"/>
    </location>
</feature>
<evidence type="ECO:0000259" key="6">
    <source>
        <dbReference type="Pfam" id="PF23409"/>
    </source>
</evidence>
<dbReference type="InterPro" id="IPR050630">
    <property type="entry name" value="WD_repeat_EMAP"/>
</dbReference>
<dbReference type="InterPro" id="IPR001680">
    <property type="entry name" value="WD40_rpt"/>
</dbReference>
<dbReference type="InterPro" id="IPR055442">
    <property type="entry name" value="Beta-prop_EML-like_2nd"/>
</dbReference>
<evidence type="ECO:0000256" key="1">
    <source>
        <dbReference type="ARBA" id="ARBA00006489"/>
    </source>
</evidence>
<dbReference type="Pfam" id="PF03451">
    <property type="entry name" value="HELP"/>
    <property type="match status" value="2"/>
</dbReference>
<sequence>MGAGASTEFNPEAVSLGDAESSEPVDAEGYDSDLADDFRDLKAPRAKPAQGRPTVETSRGRLGPEPSGDAKRALPCAKKIVPPFQYPKDHPEGAEKLPDNKLRLEFVHGYRSHDARHNLHYDKKGLLVYHAAALGIVLNAKTRKQTFFDAHSDDVTCIAKHPGGDFFATGQVGDFPAIHVWRSSDAKKVCTIRSTELHKNAILCAAFSKCGKYLASVGADEAHLVAVHEWGPPGWDPLKGEATPKLIATEKFGRARPYVCAFNPVDGRLVVGGKKSLKFFTIDDGTLRVAPAQYSHGASKGFAACSVLSIAFLPDGSTFAGTMKGDAYKYEEGGCRAVRKFAAIHHGPIHDMAFTGKVLATAGKDGKIKLWSVFMQPVFEVDTAKVAEGLLDAHAQPRSYAAGKAPSIRALAPSADGRKLAYGTAASEIFEIDITDEKAAQDKTKAKLLMNGHAGAIDPKTGADRGDVWGLAMHPREPRFVTVSEDRSIRLWSLKGKTQDRMLRLPSKGRCVDWHPKTEHVAVGTYRGDVIVVDVEKGTIVTRTKLSNVRVNAVNYSPCGCFLGCASQDGVFRVLGVYAGQSGYQIVDKTDDVKPFFVIDAAHEDDRGPQAMTHVDWSEDSKFVQINTAGGDLLFFTAPQCDPVEAAFAPVRDAEWNSWTIPMGWATQGLWSEDAKPGDLNAVARSNRGDWEDGERVLACGDDYGSVKLAKYPANVGVSDAHEYRGHSAHVTNVAFSASDKWLVSTGGGDRCVMVWRHKDVDGPPDGLTPEAEAMLEDKKLTHEEKEERVLAIVHEAVGPDTDSESDEEDVVSYDQNAASSKPVMMLQTGMEHGLGVFTPVNATDGVPNPYKNHSLAELGCRRGYKSPMTGKPVLSQTHVPSWWKKDSTSYDVPTSRLKLTWAYGFRGHDARQNAWYNTKGEVCYHTAACGVVYNPASETQRLITDDPESDDVAEGNSDDVLCMTRHPERRIFATGEIGGKPKIIVWDSHDVKALAMLQGFHRTAVLCLCFSPCGDYLASVGADAEHSVAVYEWKTETLVATYKGDRNKILGINWSPFDGSLVTTGVKHVKFVKCAWKEGEKIAKGTVFRPRRATLGKKGKWQNFYACSFIDVEGKPPRTVVGCKGGQLYVFEGSTLTQVIPGAHDGKVNAVYTLHEHNVLLTGGDDGVVCFWKASDLSPLHKVRIESAATGRPAPISSLTTDAKAKALVGTKVGEIWEISDQAHLLVESHERGEIWGLAPHPSAGRAKVATGGDDGTIRIWNVKPGKKRHCVARARVIENAKPLKSGGGRYTTAAVRSLAWHPSGGQLAAGTVSGAVSLFKVDLDDPETTRIDKELDLWRPKLRTGWIADIKYSPATPDFPSGGHYIAVGSHDNVVDVYDTMRDHALVGTCKGHASFITHLGWSQDARYLWTNSGDYELMFWKMPTATQVKKGKDVQDVSWDGWTGVLGFQTTGVWYKGSDGTDVNACEVAIVPGDHGVEERVVATGDDRGIVSLFKAPALGGKPRTYGGHSSHVANVRFGPDGSQMFSAGGGDTSMLQWDVYMPAPVE</sequence>
<dbReference type="PANTHER" id="PTHR13720:SF33">
    <property type="entry name" value="HELP DOMAIN-CONTAINING PROTEIN"/>
    <property type="match status" value="1"/>
</dbReference>
<dbReference type="eggNOG" id="KOG2106">
    <property type="taxonomic scope" value="Eukaryota"/>
</dbReference>
<gene>
    <name evidence="8" type="ORF">MICPUCDRAFT_42955</name>
</gene>
<organism evidence="9">
    <name type="scientific">Micromonas pusilla (strain CCMP1545)</name>
    <name type="common">Picoplanktonic green alga</name>
    <dbReference type="NCBI Taxonomy" id="564608"/>
    <lineage>
        <taxon>Eukaryota</taxon>
        <taxon>Viridiplantae</taxon>
        <taxon>Chlorophyta</taxon>
        <taxon>Mamiellophyceae</taxon>
        <taxon>Mamiellales</taxon>
        <taxon>Mamiellaceae</taxon>
        <taxon>Micromonas</taxon>
    </lineage>
</organism>
<feature type="repeat" description="WD" evidence="4">
    <location>
        <begin position="461"/>
        <end position="502"/>
    </location>
</feature>
<protein>
    <recommendedName>
        <fullName evidence="10">Echinoderm microtubule-associated protein-like 6</fullName>
    </recommendedName>
</protein>
<dbReference type="PANTHER" id="PTHR13720">
    <property type="entry name" value="WD-40 REPEAT PROTEIN"/>
    <property type="match status" value="1"/>
</dbReference>
<dbReference type="STRING" id="564608.C1N6U9"/>
<dbReference type="Pfam" id="PF23409">
    <property type="entry name" value="Beta-prop_EML"/>
    <property type="match status" value="2"/>
</dbReference>
<dbReference type="SMART" id="SM00320">
    <property type="entry name" value="WD40"/>
    <property type="match status" value="17"/>
</dbReference>
<evidence type="ECO:0000313" key="8">
    <source>
        <dbReference type="EMBL" id="EEH52167.1"/>
    </source>
</evidence>
<reference evidence="8 9" key="1">
    <citation type="journal article" date="2009" name="Science">
        <title>Green evolution and dynamic adaptations revealed by genomes of the marine picoeukaryotes Micromonas.</title>
        <authorList>
            <person name="Worden A.Z."/>
            <person name="Lee J.H."/>
            <person name="Mock T."/>
            <person name="Rouze P."/>
            <person name="Simmons M.P."/>
            <person name="Aerts A.L."/>
            <person name="Allen A.E."/>
            <person name="Cuvelier M.L."/>
            <person name="Derelle E."/>
            <person name="Everett M.V."/>
            <person name="Foulon E."/>
            <person name="Grimwood J."/>
            <person name="Gundlach H."/>
            <person name="Henrissat B."/>
            <person name="Napoli C."/>
            <person name="McDonald S.M."/>
            <person name="Parker M.S."/>
            <person name="Rombauts S."/>
            <person name="Salamov A."/>
            <person name="Von Dassow P."/>
            <person name="Badger J.H."/>
            <person name="Coutinho P.M."/>
            <person name="Demir E."/>
            <person name="Dubchak I."/>
            <person name="Gentemann C."/>
            <person name="Eikrem W."/>
            <person name="Gready J.E."/>
            <person name="John U."/>
            <person name="Lanier W."/>
            <person name="Lindquist E.A."/>
            <person name="Lucas S."/>
            <person name="Mayer K.F."/>
            <person name="Moreau H."/>
            <person name="Not F."/>
            <person name="Otillar R."/>
            <person name="Panaud O."/>
            <person name="Pangilinan J."/>
            <person name="Paulsen I."/>
            <person name="Piegu B."/>
            <person name="Poliakov A."/>
            <person name="Robbens S."/>
            <person name="Schmutz J."/>
            <person name="Toulza E."/>
            <person name="Wyss T."/>
            <person name="Zelensky A."/>
            <person name="Zhou K."/>
            <person name="Armbrust E.V."/>
            <person name="Bhattacharya D."/>
            <person name="Goodenough U.W."/>
            <person name="Van de Peer Y."/>
            <person name="Grigoriev I.V."/>
        </authorList>
    </citation>
    <scope>NUCLEOTIDE SEQUENCE [LARGE SCALE GENOMIC DNA]</scope>
    <source>
        <strain evidence="8 9">CCMP1545</strain>
    </source>
</reference>
<keyword evidence="2 4" id="KW-0853">WD repeat</keyword>
<evidence type="ECO:0000259" key="7">
    <source>
        <dbReference type="Pfam" id="PF23414"/>
    </source>
</evidence>
<proteinExistence type="inferred from homology"/>
<evidence type="ECO:0000313" key="9">
    <source>
        <dbReference type="Proteomes" id="UP000001876"/>
    </source>
</evidence>
<evidence type="ECO:0000256" key="2">
    <source>
        <dbReference type="ARBA" id="ARBA00022574"/>
    </source>
</evidence>
<feature type="repeat" description="WD" evidence="4">
    <location>
        <begin position="1509"/>
        <end position="1543"/>
    </location>
</feature>
<dbReference type="InterPro" id="IPR036322">
    <property type="entry name" value="WD40_repeat_dom_sf"/>
</dbReference>
<dbReference type="GeneID" id="9689235"/>
<name>C1N6U9_MICPC</name>
<dbReference type="SUPFAM" id="SSF50998">
    <property type="entry name" value="Quinoprotein alcohol dehydrogenase-like"/>
    <property type="match status" value="1"/>
</dbReference>
<dbReference type="PROSITE" id="PS50294">
    <property type="entry name" value="WD_REPEATS_REGION"/>
    <property type="match status" value="2"/>
</dbReference>
<evidence type="ECO:0000256" key="5">
    <source>
        <dbReference type="SAM" id="MobiDB-lite"/>
    </source>
</evidence>
<keyword evidence="3" id="KW-0677">Repeat</keyword>
<comment type="similarity">
    <text evidence="1">Belongs to the WD repeat EMAP family.</text>
</comment>
<dbReference type="SUPFAM" id="SSF50978">
    <property type="entry name" value="WD40 repeat-like"/>
    <property type="match status" value="2"/>
</dbReference>
<feature type="compositionally biased region" description="Acidic residues" evidence="5">
    <location>
        <begin position="20"/>
        <end position="35"/>
    </location>
</feature>
<feature type="domain" description="EML-like second beta-propeller" evidence="7">
    <location>
        <begin position="1236"/>
        <end position="1543"/>
    </location>
</feature>
<dbReference type="EMBL" id="GG663749">
    <property type="protein sequence ID" value="EEH52167.1"/>
    <property type="molecule type" value="Genomic_DNA"/>
</dbReference>